<proteinExistence type="predicted"/>
<reference evidence="1 2" key="1">
    <citation type="submission" date="2021-06" db="EMBL/GenBank/DDBJ databases">
        <title>Caerostris darwini draft genome.</title>
        <authorList>
            <person name="Kono N."/>
            <person name="Arakawa K."/>
        </authorList>
    </citation>
    <scope>NUCLEOTIDE SEQUENCE [LARGE SCALE GENOMIC DNA]</scope>
</reference>
<evidence type="ECO:0000313" key="2">
    <source>
        <dbReference type="Proteomes" id="UP001054837"/>
    </source>
</evidence>
<gene>
    <name evidence="1" type="ORF">CDAR_248151</name>
</gene>
<dbReference type="EMBL" id="BPLQ01009773">
    <property type="protein sequence ID" value="GIY46494.1"/>
    <property type="molecule type" value="Genomic_DNA"/>
</dbReference>
<accession>A0AAV4TMW8</accession>
<comment type="caution">
    <text evidence="1">The sequence shown here is derived from an EMBL/GenBank/DDBJ whole genome shotgun (WGS) entry which is preliminary data.</text>
</comment>
<organism evidence="1 2">
    <name type="scientific">Caerostris darwini</name>
    <dbReference type="NCBI Taxonomy" id="1538125"/>
    <lineage>
        <taxon>Eukaryota</taxon>
        <taxon>Metazoa</taxon>
        <taxon>Ecdysozoa</taxon>
        <taxon>Arthropoda</taxon>
        <taxon>Chelicerata</taxon>
        <taxon>Arachnida</taxon>
        <taxon>Araneae</taxon>
        <taxon>Araneomorphae</taxon>
        <taxon>Entelegynae</taxon>
        <taxon>Araneoidea</taxon>
        <taxon>Araneidae</taxon>
        <taxon>Caerostris</taxon>
    </lineage>
</organism>
<evidence type="ECO:0000313" key="1">
    <source>
        <dbReference type="EMBL" id="GIY46494.1"/>
    </source>
</evidence>
<keyword evidence="2" id="KW-1185">Reference proteome</keyword>
<dbReference type="AlphaFoldDB" id="A0AAV4TMW8"/>
<protein>
    <submittedName>
        <fullName evidence="1">Uncharacterized protein</fullName>
    </submittedName>
</protein>
<sequence length="114" mass="12597">MGGQNCGLGGTRAGENKLMRRGRRFLSSKVSDGSLLSGMMNIEEAGSANIPSSLPPLSRHKKERGPFEIKVNVFVSDGRGKICPQTRRIDLINVAIALRQGGRVIMFWRRWEGQ</sequence>
<dbReference type="Proteomes" id="UP001054837">
    <property type="component" value="Unassembled WGS sequence"/>
</dbReference>
<name>A0AAV4TMW8_9ARAC</name>